<sequence length="195" mass="21645">MKIKAKRSSVGDYGNVSRNQVLIIEDETEAKKLIATGLYTKYDKAAEEREERERAEKAQAAKALEGKEQLEEFTVDEFERLRTENADLLEQHGTKDTAINGLREQLEKQADDLLAIPGLNDKLASANNVIKQHEETIAELVAKIADLNGEIEQSKNAVVEHEKTVGDLRAQITELTKPPAENETDPAKKPGAKKA</sequence>
<proteinExistence type="predicted"/>
<evidence type="ECO:0000256" key="2">
    <source>
        <dbReference type="SAM" id="MobiDB-lite"/>
    </source>
</evidence>
<organism evidence="3 4">
    <name type="scientific">Agrobacterium rosae</name>
    <dbReference type="NCBI Taxonomy" id="1972867"/>
    <lineage>
        <taxon>Bacteria</taxon>
        <taxon>Pseudomonadati</taxon>
        <taxon>Pseudomonadota</taxon>
        <taxon>Alphaproteobacteria</taxon>
        <taxon>Hyphomicrobiales</taxon>
        <taxon>Rhizobiaceae</taxon>
        <taxon>Rhizobium/Agrobacterium group</taxon>
        <taxon>Agrobacterium</taxon>
    </lineage>
</organism>
<feature type="region of interest" description="Disordered" evidence="2">
    <location>
        <begin position="44"/>
        <end position="63"/>
    </location>
</feature>
<feature type="region of interest" description="Disordered" evidence="2">
    <location>
        <begin position="173"/>
        <end position="195"/>
    </location>
</feature>
<accession>A0ABU4W544</accession>
<name>A0ABU4W544_9HYPH</name>
<comment type="caution">
    <text evidence="3">The sequence shown here is derived from an EMBL/GenBank/DDBJ whole genome shotgun (WGS) entry which is preliminary data.</text>
</comment>
<evidence type="ECO:0000313" key="4">
    <source>
        <dbReference type="Proteomes" id="UP001277561"/>
    </source>
</evidence>
<dbReference type="Proteomes" id="UP001277561">
    <property type="component" value="Unassembled WGS sequence"/>
</dbReference>
<dbReference type="RefSeq" id="WP_320188922.1">
    <property type="nucleotide sequence ID" value="NZ_CP192772.1"/>
</dbReference>
<reference evidence="3" key="1">
    <citation type="journal article" date="2023" name="Phytobiomes J">
        <title>Deciphering the key players within the bacterial microbiota associated with aerial crown gall tumors on rhododendron: Insights into the gallobiome.</title>
        <authorList>
            <person name="Kuzmanovic N."/>
            <person name="Nesme J."/>
            <person name="Wolf J."/>
            <person name="Neumann-Schaal M."/>
            <person name="Petersen J."/>
            <person name="Fernandez-Gnecco G."/>
            <person name="Sproeer C."/>
            <person name="Bunk B."/>
            <person name="Overmann J."/>
            <person name="Sorensen S.J."/>
            <person name="Idczak E."/>
            <person name="Smalla K."/>
        </authorList>
    </citation>
    <scope>NUCLEOTIDE SEQUENCE [LARGE SCALE GENOMIC DNA]</scope>
    <source>
        <strain evidence="3">Rho-14.1</strain>
    </source>
</reference>
<protein>
    <submittedName>
        <fullName evidence="3">Uncharacterized protein</fullName>
    </submittedName>
</protein>
<feature type="coiled-coil region" evidence="1">
    <location>
        <begin position="116"/>
        <end position="171"/>
    </location>
</feature>
<keyword evidence="4" id="KW-1185">Reference proteome</keyword>
<evidence type="ECO:0000313" key="3">
    <source>
        <dbReference type="EMBL" id="MDX8332899.1"/>
    </source>
</evidence>
<evidence type="ECO:0000256" key="1">
    <source>
        <dbReference type="SAM" id="Coils"/>
    </source>
</evidence>
<keyword evidence="1" id="KW-0175">Coiled coil</keyword>
<dbReference type="EMBL" id="JAVRAD010000026">
    <property type="protein sequence ID" value="MDX8332899.1"/>
    <property type="molecule type" value="Genomic_DNA"/>
</dbReference>
<gene>
    <name evidence="3" type="ORF">RMS29_27250</name>
</gene>